<feature type="compositionally biased region" description="Low complexity" evidence="7">
    <location>
        <begin position="476"/>
        <end position="490"/>
    </location>
</feature>
<dbReference type="GO" id="GO:0003677">
    <property type="term" value="F:DNA binding"/>
    <property type="evidence" value="ECO:0007669"/>
    <property type="project" value="UniProtKB-UniRule"/>
</dbReference>
<feature type="compositionally biased region" description="Polar residues" evidence="7">
    <location>
        <begin position="492"/>
        <end position="502"/>
    </location>
</feature>
<dbReference type="PROSITE" id="PS50252">
    <property type="entry name" value="TBOX_3"/>
    <property type="match status" value="1"/>
</dbReference>
<evidence type="ECO:0000256" key="2">
    <source>
        <dbReference type="ARBA" id="ARBA00023015"/>
    </source>
</evidence>
<proteinExistence type="predicted"/>
<dbReference type="Gene3D" id="2.60.40.820">
    <property type="entry name" value="Transcription factor, T-box"/>
    <property type="match status" value="1"/>
</dbReference>
<dbReference type="InterPro" id="IPR018186">
    <property type="entry name" value="TF_T-box_CS"/>
</dbReference>
<dbReference type="InterPro" id="IPR046360">
    <property type="entry name" value="T-box_DNA-bd"/>
</dbReference>
<dbReference type="InterPro" id="IPR036960">
    <property type="entry name" value="T-box_sf"/>
</dbReference>
<keyword evidence="4" id="KW-0804">Transcription</keyword>
<evidence type="ECO:0000256" key="1">
    <source>
        <dbReference type="ARBA" id="ARBA00004123"/>
    </source>
</evidence>
<dbReference type="PROSITE" id="PS01264">
    <property type="entry name" value="TBOX_2"/>
    <property type="match status" value="1"/>
</dbReference>
<evidence type="ECO:0000256" key="7">
    <source>
        <dbReference type="SAM" id="MobiDB-lite"/>
    </source>
</evidence>
<dbReference type="InterPro" id="IPR008967">
    <property type="entry name" value="p53-like_TF_DNA-bd_sf"/>
</dbReference>
<evidence type="ECO:0000256" key="4">
    <source>
        <dbReference type="ARBA" id="ARBA00023163"/>
    </source>
</evidence>
<dbReference type="InterPro" id="IPR001699">
    <property type="entry name" value="TF_T-box"/>
</dbReference>
<dbReference type="PANTHER" id="PTHR11267:SF195">
    <property type="entry name" value="OPTOMOTOR-BLIND-RELATED-GENE-1, ISOFORM A"/>
    <property type="match status" value="1"/>
</dbReference>
<dbReference type="PROSITE" id="PS01283">
    <property type="entry name" value="TBOX_1"/>
    <property type="match status" value="1"/>
</dbReference>
<organism evidence="9 10">
    <name type="scientific">Cichlidogyrus casuarinus</name>
    <dbReference type="NCBI Taxonomy" id="1844966"/>
    <lineage>
        <taxon>Eukaryota</taxon>
        <taxon>Metazoa</taxon>
        <taxon>Spiralia</taxon>
        <taxon>Lophotrochozoa</taxon>
        <taxon>Platyhelminthes</taxon>
        <taxon>Monogenea</taxon>
        <taxon>Monopisthocotylea</taxon>
        <taxon>Dactylogyridea</taxon>
        <taxon>Ancyrocephalidae</taxon>
        <taxon>Cichlidogyrus</taxon>
    </lineage>
</organism>
<name>A0ABD2QGD9_9PLAT</name>
<accession>A0ABD2QGD9</accession>
<gene>
    <name evidence="9" type="ORF">Ciccas_002726</name>
</gene>
<feature type="region of interest" description="Disordered" evidence="7">
    <location>
        <begin position="322"/>
        <end position="344"/>
    </location>
</feature>
<dbReference type="Pfam" id="PF00907">
    <property type="entry name" value="T-box"/>
    <property type="match status" value="1"/>
</dbReference>
<comment type="caution">
    <text evidence="6">Lacks conserved residue(s) required for the propagation of feature annotation.</text>
</comment>
<protein>
    <recommendedName>
        <fullName evidence="8">T-box domain-containing protein</fullName>
    </recommendedName>
</protein>
<sequence>MDDYHQGQQQQINSLASFDQYFYSDVGAFTTQARKGDDKPARKRQLVGVKDCPPSMRMGASKVLPPVLVHFVKKAIESSQKFLPGSRKLESDWHQIDASLENNALWTEFDRLGTEMIVTKSGRRMFPIFQVRVSNLHPDSPYIMAMDFVPCDEKRYRYSFHTSAWTHAGKGDPQLSERVHIHPDGLALGAQWLRQPVTFDKLKLTNNTFDQHGHIILNSMHKYQPRFHIIRVPQHYETVTETNPLNAFDCRLPSSSRGIMPIPEHIKTFTFTETKFYAVTAYQNHRITQLKISSNPFAKGFRDCDPDDCVAEILTHLGQKKYRPDQKRCSSEEDRKVSPKEQPPCEVNYSEYAQSQSSTPYLNSQNLFNMLNNNNNGSNAMAINYLPNSNTYENQQISSYDSSQSVTQTFWNVFRQNPFDLDYRKLYNGGNYCSTSNYDSYDHYPQRYTEKEDISNVVAIAAASLQGSSSAFEMQNSSGESSTNSSGLGTADLSTSVLSSNGAEPVFDPFKSH</sequence>
<dbReference type="GO" id="GO:0005634">
    <property type="term" value="C:nucleus"/>
    <property type="evidence" value="ECO:0007669"/>
    <property type="project" value="UniProtKB-SubCell"/>
</dbReference>
<keyword evidence="2" id="KW-0805">Transcription regulation</keyword>
<dbReference type="PANTHER" id="PTHR11267">
    <property type="entry name" value="T-BOX PROTEIN-RELATED"/>
    <property type="match status" value="1"/>
</dbReference>
<evidence type="ECO:0000259" key="8">
    <source>
        <dbReference type="PROSITE" id="PS50252"/>
    </source>
</evidence>
<evidence type="ECO:0000313" key="9">
    <source>
        <dbReference type="EMBL" id="KAL3318603.1"/>
    </source>
</evidence>
<comment type="subcellular location">
    <subcellularLocation>
        <location evidence="1 6">Nucleus</location>
    </subcellularLocation>
</comment>
<keyword evidence="3 6" id="KW-0238">DNA-binding</keyword>
<evidence type="ECO:0000313" key="10">
    <source>
        <dbReference type="Proteomes" id="UP001626550"/>
    </source>
</evidence>
<reference evidence="9 10" key="1">
    <citation type="submission" date="2024-11" db="EMBL/GenBank/DDBJ databases">
        <title>Adaptive evolution of stress response genes in parasites aligns with host niche diversity.</title>
        <authorList>
            <person name="Hahn C."/>
            <person name="Resl P."/>
        </authorList>
    </citation>
    <scope>NUCLEOTIDE SEQUENCE [LARGE SCALE GENOMIC DNA]</scope>
    <source>
        <strain evidence="9">EGGRZ-B1_66</strain>
        <tissue evidence="9">Body</tissue>
    </source>
</reference>
<dbReference type="FunFam" id="2.60.40.820:FF:000007">
    <property type="entry name" value="T-box transcription factor"/>
    <property type="match status" value="1"/>
</dbReference>
<feature type="domain" description="T-box" evidence="8">
    <location>
        <begin position="100"/>
        <end position="303"/>
    </location>
</feature>
<keyword evidence="5 6" id="KW-0539">Nucleus</keyword>
<dbReference type="EMBL" id="JBJKFK010000224">
    <property type="protein sequence ID" value="KAL3318603.1"/>
    <property type="molecule type" value="Genomic_DNA"/>
</dbReference>
<dbReference type="SUPFAM" id="SSF49417">
    <property type="entry name" value="p53-like transcription factors"/>
    <property type="match status" value="1"/>
</dbReference>
<keyword evidence="10" id="KW-1185">Reference proteome</keyword>
<feature type="compositionally biased region" description="Basic and acidic residues" evidence="7">
    <location>
        <begin position="322"/>
        <end position="339"/>
    </location>
</feature>
<dbReference type="PRINTS" id="PR00937">
    <property type="entry name" value="TBOX"/>
</dbReference>
<comment type="caution">
    <text evidence="9">The sequence shown here is derived from an EMBL/GenBank/DDBJ whole genome shotgun (WGS) entry which is preliminary data.</text>
</comment>
<dbReference type="Proteomes" id="UP001626550">
    <property type="component" value="Unassembled WGS sequence"/>
</dbReference>
<feature type="region of interest" description="Disordered" evidence="7">
    <location>
        <begin position="471"/>
        <end position="513"/>
    </location>
</feature>
<evidence type="ECO:0000256" key="5">
    <source>
        <dbReference type="ARBA" id="ARBA00023242"/>
    </source>
</evidence>
<dbReference type="AlphaFoldDB" id="A0ABD2QGD9"/>
<evidence type="ECO:0000256" key="6">
    <source>
        <dbReference type="PROSITE-ProRule" id="PRU00201"/>
    </source>
</evidence>
<evidence type="ECO:0000256" key="3">
    <source>
        <dbReference type="ARBA" id="ARBA00023125"/>
    </source>
</evidence>
<dbReference type="SMART" id="SM00425">
    <property type="entry name" value="TBOX"/>
    <property type="match status" value="1"/>
</dbReference>